<dbReference type="GeneID" id="71767247"/>
<dbReference type="EMBL" id="FPLD01000025">
    <property type="protein sequence ID" value="SGY87272.1"/>
    <property type="molecule type" value="Genomic_DNA"/>
</dbReference>
<evidence type="ECO:0000313" key="3">
    <source>
        <dbReference type="EMBL" id="SGZ03757.1"/>
    </source>
</evidence>
<sequence length="216" mass="24218">MKKILALLISVFSFNSFAVDSTNLQCYGVKDSFNVRSDLIEKSWAVNANNEYLKLDGYWKDNSYRASTENYFVVEAIDSVPVNASDVHQILEKMCSDTLVNKYSDEFINNITYFASNTAVDHEYPVLSKEEALSVDKAELSLAYNKILRYAFAASYVYSLEQDGKPFAFNNDPMFETLMLPKNTKSLDVMASYVGDSGVHGVAIKVPAIASENLEE</sequence>
<evidence type="ECO:0000313" key="2">
    <source>
        <dbReference type="EMBL" id="SGY87272.1"/>
    </source>
</evidence>
<proteinExistence type="predicted"/>
<keyword evidence="4" id="KW-1185">Reference proteome</keyword>
<evidence type="ECO:0000313" key="4">
    <source>
        <dbReference type="Proteomes" id="UP000182660"/>
    </source>
</evidence>
<dbReference type="Proteomes" id="UP000182660">
    <property type="component" value="Unassembled WGS sequence"/>
</dbReference>
<organism evidence="2 5">
    <name type="scientific">Moritella viscosa</name>
    <dbReference type="NCBI Taxonomy" id="80854"/>
    <lineage>
        <taxon>Bacteria</taxon>
        <taxon>Pseudomonadati</taxon>
        <taxon>Pseudomonadota</taxon>
        <taxon>Gammaproteobacteria</taxon>
        <taxon>Alteromonadales</taxon>
        <taxon>Moritellaceae</taxon>
        <taxon>Moritella</taxon>
    </lineage>
</organism>
<dbReference type="AlphaFoldDB" id="A0A1K9Z1M6"/>
<name>A0A1K9Z1M6_9GAMM</name>
<feature type="signal peptide" evidence="1">
    <location>
        <begin position="1"/>
        <end position="18"/>
    </location>
</feature>
<evidence type="ECO:0000256" key="1">
    <source>
        <dbReference type="SAM" id="SignalP"/>
    </source>
</evidence>
<protein>
    <submittedName>
        <fullName evidence="2">Uncharacterized protein</fullName>
    </submittedName>
</protein>
<feature type="chain" id="PRO_5012430778" evidence="1">
    <location>
        <begin position="19"/>
        <end position="216"/>
    </location>
</feature>
<evidence type="ECO:0000313" key="5">
    <source>
        <dbReference type="Proteomes" id="UP000183794"/>
    </source>
</evidence>
<reference evidence="3 4" key="2">
    <citation type="submission" date="2016-11" db="EMBL/GenBank/DDBJ databases">
        <authorList>
            <person name="Klemetsen T."/>
        </authorList>
    </citation>
    <scope>NUCLEOTIDE SEQUENCE [LARGE SCALE GENOMIC DNA]</scope>
    <source>
        <strain evidence="3">MT 2528</strain>
    </source>
</reference>
<gene>
    <name evidence="3" type="ORF">MT2528_4662</name>
    <name evidence="2" type="ORF">NVI5450_0731</name>
</gene>
<dbReference type="RefSeq" id="WP_244534299.1">
    <property type="nucleotide sequence ID" value="NZ_CAWQZC010000047.1"/>
</dbReference>
<dbReference type="Proteomes" id="UP000183794">
    <property type="component" value="Unassembled WGS sequence"/>
</dbReference>
<reference evidence="2 5" key="1">
    <citation type="submission" date="2016-11" db="EMBL/GenBank/DDBJ databases">
        <authorList>
            <person name="Jaros S."/>
            <person name="Januszkiewicz K."/>
            <person name="Wedrychowicz H."/>
        </authorList>
    </citation>
    <scope>NUCLEOTIDE SEQUENCE [LARGE SCALE GENOMIC DNA]</scope>
    <source>
        <strain evidence="2">NVI 5450</strain>
    </source>
</reference>
<dbReference type="EMBL" id="FPLJ01000145">
    <property type="protein sequence ID" value="SGZ03757.1"/>
    <property type="molecule type" value="Genomic_DNA"/>
</dbReference>
<accession>A0A1K9Z1M6</accession>
<keyword evidence="1" id="KW-0732">Signal</keyword>